<evidence type="ECO:0000313" key="7">
    <source>
        <dbReference type="Proteomes" id="UP001230768"/>
    </source>
</evidence>
<keyword evidence="4 6" id="KW-0067">ATP-binding</keyword>
<evidence type="ECO:0000259" key="5">
    <source>
        <dbReference type="PROSITE" id="PS50893"/>
    </source>
</evidence>
<dbReference type="InterPro" id="IPR003593">
    <property type="entry name" value="AAA+_ATPase"/>
</dbReference>
<dbReference type="Proteomes" id="UP001230768">
    <property type="component" value="Chromosome"/>
</dbReference>
<dbReference type="PANTHER" id="PTHR46743">
    <property type="entry name" value="TEICHOIC ACIDS EXPORT ATP-BINDING PROTEIN TAGH"/>
    <property type="match status" value="1"/>
</dbReference>
<dbReference type="SUPFAM" id="SSF52540">
    <property type="entry name" value="P-loop containing nucleoside triphosphate hydrolases"/>
    <property type="match status" value="1"/>
</dbReference>
<dbReference type="PROSITE" id="PS50893">
    <property type="entry name" value="ABC_TRANSPORTER_2"/>
    <property type="match status" value="1"/>
</dbReference>
<keyword evidence="3" id="KW-0547">Nucleotide-binding</keyword>
<organism evidence="6 7">
    <name type="scientific">Pseudomonas wuhanensis</name>
    <dbReference type="NCBI Taxonomy" id="2954098"/>
    <lineage>
        <taxon>Bacteria</taxon>
        <taxon>Pseudomonadati</taxon>
        <taxon>Pseudomonadota</taxon>
        <taxon>Gammaproteobacteria</taxon>
        <taxon>Pseudomonadales</taxon>
        <taxon>Pseudomonadaceae</taxon>
        <taxon>Pseudomonas</taxon>
    </lineage>
</organism>
<dbReference type="InterPro" id="IPR017871">
    <property type="entry name" value="ABC_transporter-like_CS"/>
</dbReference>
<dbReference type="EMBL" id="CP117430">
    <property type="protein sequence ID" value="WLI20083.1"/>
    <property type="molecule type" value="Genomic_DNA"/>
</dbReference>
<evidence type="ECO:0000256" key="4">
    <source>
        <dbReference type="ARBA" id="ARBA00022840"/>
    </source>
</evidence>
<gene>
    <name evidence="6" type="ORF">PSH88_08635</name>
</gene>
<dbReference type="Gene3D" id="3.40.50.300">
    <property type="entry name" value="P-loop containing nucleotide triphosphate hydrolases"/>
    <property type="match status" value="1"/>
</dbReference>
<dbReference type="Pfam" id="PF00005">
    <property type="entry name" value="ABC_tran"/>
    <property type="match status" value="1"/>
</dbReference>
<dbReference type="InterPro" id="IPR050683">
    <property type="entry name" value="Bact_Polysacc_Export_ATP-bd"/>
</dbReference>
<name>A0ABY9GWS2_9PSED</name>
<dbReference type="InterPro" id="IPR003439">
    <property type="entry name" value="ABC_transporter-like_ATP-bd"/>
</dbReference>
<dbReference type="SMART" id="SM00382">
    <property type="entry name" value="AAA"/>
    <property type="match status" value="1"/>
</dbReference>
<evidence type="ECO:0000256" key="2">
    <source>
        <dbReference type="ARBA" id="ARBA00022448"/>
    </source>
</evidence>
<sequence length="397" mass="43099">MSALLEIDGLWKKYSRDLKSSVKYASKDLLRGALSRGAASTELRDSEFWALRDINVSLRRGEVLGVLGHNGAGKSTLLKCIAGKLVADRGKISRKGEIGFLLEMSAGFVPSMTGRDNVSVRGQLMGKSGKELKHYISAVQDFAGLNEFFDSPVQFYSSGMKSRLGFAASTVIEPDILIIDEVLAVGDLSFRLQCYERVNELARNAAVLFVSHSIGQVARMCDRGFFLEKGRVIFDGGIQQAISIYQDKLGDQSEKKRGHVLNPELVSFDLLIDGSVLPSGQTIPYGAQMALDIDVSRLPANAQVCVFLRDSSQGVLMDWNSARCNLSWPDAASRLVAQLGGAELAPGPYSLSIQVMSPDGVSHLSLSESVAFRVSGEYLNAVPVQKLADWRFGGPQV</sequence>
<accession>A0ABY9GWS2</accession>
<dbReference type="GO" id="GO:0005524">
    <property type="term" value="F:ATP binding"/>
    <property type="evidence" value="ECO:0007669"/>
    <property type="project" value="UniProtKB-KW"/>
</dbReference>
<dbReference type="PANTHER" id="PTHR46743:SF2">
    <property type="entry name" value="TEICHOIC ACIDS EXPORT ATP-BINDING PROTEIN TAGH"/>
    <property type="match status" value="1"/>
</dbReference>
<evidence type="ECO:0000256" key="1">
    <source>
        <dbReference type="ARBA" id="ARBA00005417"/>
    </source>
</evidence>
<proteinExistence type="inferred from homology"/>
<comment type="similarity">
    <text evidence="1">Belongs to the ABC transporter superfamily.</text>
</comment>
<reference evidence="6 7" key="1">
    <citation type="submission" date="2023-02" db="EMBL/GenBank/DDBJ databases">
        <title>Evolution of Hrp T3SS in non-pathogenic Pseudomonas fluorescens.</title>
        <authorList>
            <person name="Liao K."/>
            <person name="Wei H."/>
            <person name="Gu Y."/>
        </authorList>
    </citation>
    <scope>NUCLEOTIDE SEQUENCE [LARGE SCALE GENOMIC DNA]</scope>
    <source>
        <strain evidence="6 7">FP607</strain>
    </source>
</reference>
<dbReference type="PROSITE" id="PS00211">
    <property type="entry name" value="ABC_TRANSPORTER_1"/>
    <property type="match status" value="1"/>
</dbReference>
<evidence type="ECO:0000256" key="3">
    <source>
        <dbReference type="ARBA" id="ARBA00022741"/>
    </source>
</evidence>
<protein>
    <submittedName>
        <fullName evidence="6">ABC transporter ATP-binding protein</fullName>
    </submittedName>
</protein>
<feature type="domain" description="ABC transporter" evidence="5">
    <location>
        <begin position="24"/>
        <end position="254"/>
    </location>
</feature>
<dbReference type="CDD" id="cd03220">
    <property type="entry name" value="ABC_KpsT_Wzt"/>
    <property type="match status" value="1"/>
</dbReference>
<keyword evidence="7" id="KW-1185">Reference proteome</keyword>
<dbReference type="RefSeq" id="WP_305425822.1">
    <property type="nucleotide sequence ID" value="NZ_CP117430.1"/>
</dbReference>
<dbReference type="InterPro" id="IPR015860">
    <property type="entry name" value="ABC_transpr_TagH-like"/>
</dbReference>
<evidence type="ECO:0000313" key="6">
    <source>
        <dbReference type="EMBL" id="WLI20083.1"/>
    </source>
</evidence>
<dbReference type="InterPro" id="IPR027417">
    <property type="entry name" value="P-loop_NTPase"/>
</dbReference>
<keyword evidence="2" id="KW-0813">Transport</keyword>